<protein>
    <submittedName>
        <fullName evidence="1">Uncharacterized protein</fullName>
    </submittedName>
</protein>
<accession>L7FL13</accession>
<organism evidence="1 2">
    <name type="scientific">Streptomyces turgidiscabies (strain Car8)</name>
    <dbReference type="NCBI Taxonomy" id="698760"/>
    <lineage>
        <taxon>Bacteria</taxon>
        <taxon>Bacillati</taxon>
        <taxon>Actinomycetota</taxon>
        <taxon>Actinomycetes</taxon>
        <taxon>Kitasatosporales</taxon>
        <taxon>Streptomycetaceae</taxon>
        <taxon>Streptomyces</taxon>
    </lineage>
</organism>
<name>L7FL13_STRT8</name>
<sequence length="28" mass="3288">GGGGAVRSYHRRFGRFRRFGECREVAFR</sequence>
<evidence type="ECO:0000313" key="2">
    <source>
        <dbReference type="Proteomes" id="UP000010931"/>
    </source>
</evidence>
<proteinExistence type="predicted"/>
<dbReference type="EMBL" id="AEJB01000005">
    <property type="protein sequence ID" value="ELP71345.1"/>
    <property type="molecule type" value="Genomic_DNA"/>
</dbReference>
<reference evidence="1 2" key="1">
    <citation type="journal article" date="2011" name="Plasmid">
        <title>Streptomyces turgidiscabies Car8 contains a modular pathogenicity island that shares virulence genes with other actinobacterial plant pathogens.</title>
        <authorList>
            <person name="Huguet-Tapia J.C."/>
            <person name="Badger J.H."/>
            <person name="Loria R."/>
            <person name="Pettis G.S."/>
        </authorList>
    </citation>
    <scope>NUCLEOTIDE SEQUENCE [LARGE SCALE GENOMIC DNA]</scope>
    <source>
        <strain evidence="1 2">Car8</strain>
    </source>
</reference>
<dbReference type="AlphaFoldDB" id="L7FL13"/>
<comment type="caution">
    <text evidence="1">The sequence shown here is derived from an EMBL/GenBank/DDBJ whole genome shotgun (WGS) entry which is preliminary data.</text>
</comment>
<keyword evidence="2" id="KW-1185">Reference proteome</keyword>
<dbReference type="Proteomes" id="UP000010931">
    <property type="component" value="Unassembled WGS sequence"/>
</dbReference>
<evidence type="ECO:0000313" key="1">
    <source>
        <dbReference type="EMBL" id="ELP71345.1"/>
    </source>
</evidence>
<gene>
    <name evidence="1" type="ORF">STRTUCAR8_02454</name>
</gene>
<feature type="non-terminal residue" evidence="1">
    <location>
        <position position="1"/>
    </location>
</feature>